<keyword evidence="1" id="KW-0472">Membrane</keyword>
<organism evidence="2 3">
    <name type="scientific">Kluyveromyces marxianus</name>
    <name type="common">Yeast</name>
    <name type="synonym">Candida kefyr</name>
    <dbReference type="NCBI Taxonomy" id="4911"/>
    <lineage>
        <taxon>Eukaryota</taxon>
        <taxon>Fungi</taxon>
        <taxon>Dikarya</taxon>
        <taxon>Ascomycota</taxon>
        <taxon>Saccharomycotina</taxon>
        <taxon>Saccharomycetes</taxon>
        <taxon>Saccharomycetales</taxon>
        <taxon>Saccharomycetaceae</taxon>
        <taxon>Kluyveromyces</taxon>
    </lineage>
</organism>
<accession>A0ABX6EXE0</accession>
<evidence type="ECO:0000313" key="2">
    <source>
        <dbReference type="EMBL" id="QGN16404.1"/>
    </source>
</evidence>
<sequence>MSSSDIFYPNLYIYICSWVNFFSVTFCILG</sequence>
<feature type="transmembrane region" description="Helical" evidence="1">
    <location>
        <begin position="12"/>
        <end position="29"/>
    </location>
</feature>
<proteinExistence type="predicted"/>
<evidence type="ECO:0000256" key="1">
    <source>
        <dbReference type="SAM" id="Phobius"/>
    </source>
</evidence>
<name>A0ABX6EXE0_KLUMA</name>
<dbReference type="Proteomes" id="UP000422736">
    <property type="component" value="Chromosome 5"/>
</dbReference>
<reference evidence="2 3" key="1">
    <citation type="submission" date="2016-03" db="EMBL/GenBank/DDBJ databases">
        <title>How can Kluyveromyces marxianus grow so fast - potential evolutionary course in Saccharomyces Complex revealed by comparative genomics.</title>
        <authorList>
            <person name="Mo W."/>
            <person name="Lu W."/>
            <person name="Yang X."/>
            <person name="Qi J."/>
            <person name="Lv H."/>
        </authorList>
    </citation>
    <scope>NUCLEOTIDE SEQUENCE [LARGE SCALE GENOMIC DNA]</scope>
    <source>
        <strain evidence="2 3">FIM1</strain>
    </source>
</reference>
<keyword evidence="1" id="KW-1133">Transmembrane helix</keyword>
<gene>
    <name evidence="2" type="ORF">FIM1_3117</name>
</gene>
<evidence type="ECO:0000313" key="3">
    <source>
        <dbReference type="Proteomes" id="UP000422736"/>
    </source>
</evidence>
<keyword evidence="1" id="KW-0812">Transmembrane</keyword>
<dbReference type="EMBL" id="CP015058">
    <property type="protein sequence ID" value="QGN16404.1"/>
    <property type="molecule type" value="Genomic_DNA"/>
</dbReference>
<reference evidence="2 3" key="2">
    <citation type="submission" date="2019-11" db="EMBL/GenBank/DDBJ databases">
        <authorList>
            <person name="Lu H."/>
        </authorList>
    </citation>
    <scope>NUCLEOTIDE SEQUENCE [LARGE SCALE GENOMIC DNA]</scope>
    <source>
        <strain evidence="2 3">FIM1</strain>
    </source>
</reference>
<keyword evidence="3" id="KW-1185">Reference proteome</keyword>
<protein>
    <submittedName>
        <fullName evidence="2">Uncharacterized protein</fullName>
    </submittedName>
</protein>